<proteinExistence type="predicted"/>
<dbReference type="InterPro" id="IPR011047">
    <property type="entry name" value="Quinoprotein_ADH-like_sf"/>
</dbReference>
<dbReference type="Gene3D" id="2.130.10.10">
    <property type="entry name" value="YVTN repeat-like/Quinoprotein amine dehydrogenase"/>
    <property type="match status" value="3"/>
</dbReference>
<dbReference type="SUPFAM" id="SSF50998">
    <property type="entry name" value="Quinoprotein alcohol dehydrogenase-like"/>
    <property type="match status" value="1"/>
</dbReference>
<dbReference type="AlphaFoldDB" id="A0A1Y1XBC4"/>
<comment type="caution">
    <text evidence="1">The sequence shown here is derived from an EMBL/GenBank/DDBJ whole genome shotgun (WGS) entry which is preliminary data.</text>
</comment>
<reference evidence="1 2" key="1">
    <citation type="submission" date="2016-08" db="EMBL/GenBank/DDBJ databases">
        <title>A Parts List for Fungal Cellulosomes Revealed by Comparative Genomics.</title>
        <authorList>
            <consortium name="DOE Joint Genome Institute"/>
            <person name="Haitjema C.H."/>
            <person name="Gilmore S.P."/>
            <person name="Henske J.K."/>
            <person name="Solomon K.V."/>
            <person name="De Groot R."/>
            <person name="Kuo A."/>
            <person name="Mondo S.J."/>
            <person name="Salamov A.A."/>
            <person name="Labutti K."/>
            <person name="Zhao Z."/>
            <person name="Chiniquy J."/>
            <person name="Barry K."/>
            <person name="Brewer H.M."/>
            <person name="Purvine S.O."/>
            <person name="Wright A.T."/>
            <person name="Boxma B."/>
            <person name="Van Alen T."/>
            <person name="Hackstein J.H."/>
            <person name="Baker S.E."/>
            <person name="Grigoriev I.V."/>
            <person name="O'Malley M.A."/>
        </authorList>
    </citation>
    <scope>NUCLEOTIDE SEQUENCE [LARGE SCALE GENOMIC DNA]</scope>
    <source>
        <strain evidence="1 2">S4</strain>
    </source>
</reference>
<dbReference type="InterPro" id="IPR015943">
    <property type="entry name" value="WD40/YVTN_repeat-like_dom_sf"/>
</dbReference>
<keyword evidence="1" id="KW-0378">Hydrolase</keyword>
<dbReference type="SMART" id="SM00320">
    <property type="entry name" value="WD40"/>
    <property type="match status" value="4"/>
</dbReference>
<organism evidence="1 2">
    <name type="scientific">Anaeromyces robustus</name>
    <dbReference type="NCBI Taxonomy" id="1754192"/>
    <lineage>
        <taxon>Eukaryota</taxon>
        <taxon>Fungi</taxon>
        <taxon>Fungi incertae sedis</taxon>
        <taxon>Chytridiomycota</taxon>
        <taxon>Chytridiomycota incertae sedis</taxon>
        <taxon>Neocallimastigomycetes</taxon>
        <taxon>Neocallimastigales</taxon>
        <taxon>Neocallimastigaceae</taxon>
        <taxon>Anaeromyces</taxon>
    </lineage>
</organism>
<keyword evidence="2" id="KW-1185">Reference proteome</keyword>
<dbReference type="PANTHER" id="PTHR16220">
    <property type="entry name" value="WD REPEAT PROTEIN 8-RELATED"/>
    <property type="match status" value="1"/>
</dbReference>
<keyword evidence="1" id="KW-0645">Protease</keyword>
<dbReference type="GO" id="GO:0006508">
    <property type="term" value="P:proteolysis"/>
    <property type="evidence" value="ECO:0007669"/>
    <property type="project" value="UniProtKB-KW"/>
</dbReference>
<dbReference type="GO" id="GO:1990811">
    <property type="term" value="C:MWP complex"/>
    <property type="evidence" value="ECO:0007669"/>
    <property type="project" value="TreeGrafter"/>
</dbReference>
<evidence type="ECO:0000313" key="1">
    <source>
        <dbReference type="EMBL" id="ORX83039.1"/>
    </source>
</evidence>
<reference evidence="1 2" key="2">
    <citation type="submission" date="2016-08" db="EMBL/GenBank/DDBJ databases">
        <title>Pervasive Adenine N6-methylation of Active Genes in Fungi.</title>
        <authorList>
            <consortium name="DOE Joint Genome Institute"/>
            <person name="Mondo S.J."/>
            <person name="Dannebaum R.O."/>
            <person name="Kuo R.C."/>
            <person name="Labutti K."/>
            <person name="Haridas S."/>
            <person name="Kuo A."/>
            <person name="Salamov A."/>
            <person name="Ahrendt S.R."/>
            <person name="Lipzen A."/>
            <person name="Sullivan W."/>
            <person name="Andreopoulos W.B."/>
            <person name="Clum A."/>
            <person name="Lindquist E."/>
            <person name="Daum C."/>
            <person name="Ramamoorthy G.K."/>
            <person name="Gryganskyi A."/>
            <person name="Culley D."/>
            <person name="Magnuson J.K."/>
            <person name="James T.Y."/>
            <person name="O'Malley M.A."/>
            <person name="Stajich J.E."/>
            <person name="Spatafora J.W."/>
            <person name="Visel A."/>
            <person name="Grigoriev I.V."/>
        </authorList>
    </citation>
    <scope>NUCLEOTIDE SEQUENCE [LARGE SCALE GENOMIC DNA]</scope>
    <source>
        <strain evidence="1 2">S4</strain>
    </source>
</reference>
<dbReference type="Proteomes" id="UP000193944">
    <property type="component" value="Unassembled WGS sequence"/>
</dbReference>
<dbReference type="InterPro" id="IPR052778">
    <property type="entry name" value="Centrosome-WD_assoc"/>
</dbReference>
<dbReference type="GO" id="GO:0005815">
    <property type="term" value="C:microtubule organizing center"/>
    <property type="evidence" value="ECO:0007669"/>
    <property type="project" value="TreeGrafter"/>
</dbReference>
<sequence length="464" mass="53530">MDFTELYKQTSNLCIFSPNGLYIAIAVQHRLVIRDAESLQIVQLFSCIDNIQSIEWSPDSEYILCASYKLGVIQVWSMNDQDWTAKINEGIVGLTKVQWAPDGRHIISFSDFKIRISIWSLITKEVIYIQYPKFNSTKGFKFRKDGKYLAVAGRKDCKDFINIYECNEWTLLKHFVVEDSDLQEILWSPDGKYIAVINNSLEYNVYIYYPDGRLIRKYTNNKIGLGVKSASWSPSAQILAVGDYDQNVILLNNYTWDPLIKFSHNSIIEDPSVIINKELDVRHLRNNLDFKWNLQSNRIKYEIVNPPVELATVPIDLNKPNPKIGVSMCSFNITGIYLLTKNDNMPNYLWIWNIATLKLITVIEQLTPIKQVEWNPIIPGRLAFITGNSNVYFWDADMGYCECVDVPALNFEVHSINWNPDGKSIVLMDKDKFCLAFQIEEEMDDMGNIETVEARDSMESIAEE</sequence>
<accession>A0A1Y1XBC4</accession>
<dbReference type="OrthoDB" id="308690at2759"/>
<dbReference type="InterPro" id="IPR001680">
    <property type="entry name" value="WD40_rpt"/>
</dbReference>
<gene>
    <name evidence="1" type="ORF">BCR32DRAFT_262722</name>
</gene>
<dbReference type="GO" id="GO:1990810">
    <property type="term" value="P:microtubule anchoring at mitotic spindle pole body"/>
    <property type="evidence" value="ECO:0007669"/>
    <property type="project" value="TreeGrafter"/>
</dbReference>
<protein>
    <submittedName>
        <fullName evidence="1">Tricorn protease domain 2-containing protein</fullName>
    </submittedName>
</protein>
<dbReference type="EMBL" id="MCFG01000082">
    <property type="protein sequence ID" value="ORX83039.1"/>
    <property type="molecule type" value="Genomic_DNA"/>
</dbReference>
<dbReference type="STRING" id="1754192.A0A1Y1XBC4"/>
<evidence type="ECO:0000313" key="2">
    <source>
        <dbReference type="Proteomes" id="UP000193944"/>
    </source>
</evidence>
<name>A0A1Y1XBC4_9FUNG</name>
<dbReference type="PANTHER" id="PTHR16220:SF0">
    <property type="entry name" value="WD REPEAT-CONTAINING PROTEIN WRAP73"/>
    <property type="match status" value="1"/>
</dbReference>
<dbReference type="GO" id="GO:0008233">
    <property type="term" value="F:peptidase activity"/>
    <property type="evidence" value="ECO:0007669"/>
    <property type="project" value="UniProtKB-KW"/>
</dbReference>